<keyword evidence="1 6" id="KW-0285">Flavoprotein</keyword>
<feature type="binding site" evidence="6">
    <location>
        <position position="204"/>
    </location>
    <ligand>
        <name>FMN</name>
        <dbReference type="ChEBI" id="CHEBI:58210"/>
    </ligand>
</feature>
<evidence type="ECO:0000256" key="4">
    <source>
        <dbReference type="ARBA" id="ARBA00023033"/>
    </source>
</evidence>
<proteinExistence type="inferred from homology"/>
<comment type="similarity">
    <text evidence="5">Belongs to the NtaA/SnaA/DszA monooxygenase family.</text>
</comment>
<organism evidence="8">
    <name type="scientific">Streptomyces candidus</name>
    <dbReference type="NCBI Taxonomy" id="67283"/>
    <lineage>
        <taxon>Bacteria</taxon>
        <taxon>Bacillati</taxon>
        <taxon>Actinomycetota</taxon>
        <taxon>Actinomycetes</taxon>
        <taxon>Kitasatosporales</taxon>
        <taxon>Streptomycetaceae</taxon>
        <taxon>Streptomyces</taxon>
    </lineage>
</organism>
<evidence type="ECO:0000256" key="5">
    <source>
        <dbReference type="ARBA" id="ARBA00033748"/>
    </source>
</evidence>
<dbReference type="EMBL" id="MH493900">
    <property type="protein sequence ID" value="QDX19148.1"/>
    <property type="molecule type" value="Genomic_DNA"/>
</dbReference>
<evidence type="ECO:0000313" key="10">
    <source>
        <dbReference type="EMBL" id="QER90999.1"/>
    </source>
</evidence>
<evidence type="ECO:0000313" key="8">
    <source>
        <dbReference type="EMBL" id="QDO67118.1"/>
    </source>
</evidence>
<feature type="binding site" evidence="6">
    <location>
        <position position="152"/>
    </location>
    <ligand>
        <name>FMN</name>
        <dbReference type="ChEBI" id="CHEBI:58210"/>
    </ligand>
</feature>
<dbReference type="PANTHER" id="PTHR30011">
    <property type="entry name" value="ALKANESULFONATE MONOOXYGENASE-RELATED"/>
    <property type="match status" value="1"/>
</dbReference>
<name>A0A516ELC7_9ACTN</name>
<dbReference type="SUPFAM" id="SSF51679">
    <property type="entry name" value="Bacterial luciferase-like"/>
    <property type="match status" value="1"/>
</dbReference>
<dbReference type="AlphaFoldDB" id="A0A516ELC7"/>
<evidence type="ECO:0000256" key="6">
    <source>
        <dbReference type="PIRSR" id="PIRSR000337-1"/>
    </source>
</evidence>
<dbReference type="Pfam" id="PF00296">
    <property type="entry name" value="Bac_luciferase"/>
    <property type="match status" value="1"/>
</dbReference>
<dbReference type="InterPro" id="IPR051260">
    <property type="entry name" value="Diverse_substr_monoxygenases"/>
</dbReference>
<reference evidence="8" key="3">
    <citation type="journal article" date="2019" name="J. ISSAAS">
        <title>The biosynthetic gene cluster of the C-nucleoside antibiotic pyrazomycin with a rare pyrazole moiety.</title>
        <authorList>
            <person name="Zhao G."/>
            <person name="Yao S."/>
            <person name="Rothchild K.W."/>
            <person name="Liu T."/>
            <person name="Liu Y."/>
            <person name="Lian J."/>
            <person name="He H.-Y."/>
            <person name="Ryan K.S."/>
            <person name="Du Y.-L."/>
        </authorList>
    </citation>
    <scope>NUCLEOTIDE SEQUENCE</scope>
</reference>
<dbReference type="InterPro" id="IPR011251">
    <property type="entry name" value="Luciferase-like_dom"/>
</dbReference>
<sequence>MPADRELHLGLMFWATGTHQAGWRHPDASADAAYDIELIQEVCRTAERAKFDFAFLGDRLACDPALQHSNPAQISRLEPFATAAAIAAATTHIGVVVTANPTYSDPFGVARNLASLDHISGGRAAWNLVTGADAAAALNYSRDQHWDTQKRYDWAEETLEIARALWDSGDQPINHRSEYFSIDGPLGLPRPPQGHVVLLNAGTSDQARELGARQADMVFAGPQPTLAKRKEYYADIKARAAKYGREDHVTVMPGLTPIVAPTTEEAVALHDQLNSLIVLDPEVEVGEVVRAGGIGEGFKRNLVSASEAFGVNLRGNDLNAVVPAETLARVSEDGRRRLAEITRLTRRTADGPERITYADLVHATPQQLSHVVVGNPEEIADEIQLWLEERMADGFNIYPAYVPGSVTAFTELVVPVLQRRGLFRKDYRGRTLRDHLGLAVPAVR</sequence>
<dbReference type="GO" id="GO:0004497">
    <property type="term" value="F:monooxygenase activity"/>
    <property type="evidence" value="ECO:0007669"/>
    <property type="project" value="UniProtKB-KW"/>
</dbReference>
<evidence type="ECO:0000256" key="1">
    <source>
        <dbReference type="ARBA" id="ARBA00022630"/>
    </source>
</evidence>
<reference evidence="9" key="2">
    <citation type="journal article" date="2019" name="Appl. Environ. Microbiol.">
        <title>Comparative investigation into formycin A and pyrazofurin A biosynthesis reveals branch pathways for the construction of C-nucleoside scaffolds.</title>
        <authorList>
            <person name="Zhang M."/>
            <person name="Zhang P."/>
            <person name="Xu G."/>
            <person name="Zhou W."/>
            <person name="Gao Y."/>
            <person name="Gong R."/>
            <person name="Cai Y.S."/>
            <person name="Cong H."/>
            <person name="Deng Z."/>
            <person name="Price N.P.J."/>
            <person name="Mao X."/>
            <person name="Chen W."/>
        </authorList>
    </citation>
    <scope>NUCLEOTIDE SEQUENCE</scope>
    <source>
        <strain evidence="9">NRRL 3601</strain>
    </source>
</reference>
<reference evidence="10" key="1">
    <citation type="journal article" date="2019" name="Angew. Chem. Int. Ed. Engl.">
        <title>Identification of the C-Glycoside Synthases during Biosynthesis of the Pyrazole-C-Nucleosides Formycin and Pyrazofurin.</title>
        <authorList>
            <person name="Ren D."/>
            <person name="Wang S.A."/>
            <person name="Ko Y."/>
            <person name="Geng Y."/>
            <person name="Ogasawara Y."/>
            <person name="Liu H.W."/>
        </authorList>
    </citation>
    <scope>NUCLEOTIDE SEQUENCE</scope>
</reference>
<dbReference type="InterPro" id="IPR036661">
    <property type="entry name" value="Luciferase-like_sf"/>
</dbReference>
<keyword evidence="2 6" id="KW-0288">FMN</keyword>
<evidence type="ECO:0000256" key="3">
    <source>
        <dbReference type="ARBA" id="ARBA00023002"/>
    </source>
</evidence>
<dbReference type="PIRSF" id="PIRSF000337">
    <property type="entry name" value="NTA_MOA"/>
    <property type="match status" value="1"/>
</dbReference>
<feature type="domain" description="Luciferase-like" evidence="7">
    <location>
        <begin position="14"/>
        <end position="389"/>
    </location>
</feature>
<evidence type="ECO:0000256" key="2">
    <source>
        <dbReference type="ARBA" id="ARBA00022643"/>
    </source>
</evidence>
<dbReference type="InterPro" id="IPR016215">
    <property type="entry name" value="NTA_MOA"/>
</dbReference>
<dbReference type="Gene3D" id="3.20.20.30">
    <property type="entry name" value="Luciferase-like domain"/>
    <property type="match status" value="1"/>
</dbReference>
<dbReference type="PANTHER" id="PTHR30011:SF16">
    <property type="entry name" value="C2H2 FINGER DOMAIN TRANSCRIPTION FACTOR (EUROFUNG)-RELATED"/>
    <property type="match status" value="1"/>
</dbReference>
<evidence type="ECO:0000313" key="9">
    <source>
        <dbReference type="EMBL" id="QDX19148.1"/>
    </source>
</evidence>
<accession>A0A516ELC7</accession>
<dbReference type="EMBL" id="MN305320">
    <property type="protein sequence ID" value="QER90999.1"/>
    <property type="molecule type" value="Genomic_DNA"/>
</dbReference>
<gene>
    <name evidence="8" type="primary">pyrI</name>
    <name evidence="9" type="synonym">prfD</name>
</gene>
<protein>
    <submittedName>
        <fullName evidence="9">Putative monooxygenase</fullName>
    </submittedName>
    <submittedName>
        <fullName evidence="10">PyfM</fullName>
    </submittedName>
    <submittedName>
        <fullName evidence="8">PyrI</fullName>
    </submittedName>
</protein>
<feature type="binding site" evidence="6">
    <location>
        <position position="58"/>
    </location>
    <ligand>
        <name>FMN</name>
        <dbReference type="ChEBI" id="CHEBI:58210"/>
    </ligand>
</feature>
<evidence type="ECO:0000259" key="7">
    <source>
        <dbReference type="Pfam" id="PF00296"/>
    </source>
</evidence>
<keyword evidence="3" id="KW-0560">Oxidoreductase</keyword>
<keyword evidence="4 9" id="KW-0503">Monooxygenase</keyword>
<dbReference type="GO" id="GO:0016705">
    <property type="term" value="F:oxidoreductase activity, acting on paired donors, with incorporation or reduction of molecular oxygen"/>
    <property type="evidence" value="ECO:0007669"/>
    <property type="project" value="InterPro"/>
</dbReference>
<dbReference type="EMBL" id="MN170532">
    <property type="protein sequence ID" value="QDO67118.1"/>
    <property type="molecule type" value="Genomic_DNA"/>
</dbReference>
<feature type="binding site" evidence="6">
    <location>
        <position position="98"/>
    </location>
    <ligand>
        <name>FMN</name>
        <dbReference type="ChEBI" id="CHEBI:58210"/>
    </ligand>
</feature>